<accession>A0A3M7RIH7</accession>
<reference evidence="2 3" key="1">
    <citation type="journal article" date="2018" name="Sci. Rep.">
        <title>Genomic signatures of local adaptation to the degree of environmental predictability in rotifers.</title>
        <authorList>
            <person name="Franch-Gras L."/>
            <person name="Hahn C."/>
            <person name="Garcia-Roger E.M."/>
            <person name="Carmona M.J."/>
            <person name="Serra M."/>
            <person name="Gomez A."/>
        </authorList>
    </citation>
    <scope>NUCLEOTIDE SEQUENCE [LARGE SCALE GENOMIC DNA]</scope>
    <source>
        <strain evidence="2">HYR1</strain>
    </source>
</reference>
<protein>
    <submittedName>
        <fullName evidence="2">Uncharacterized protein</fullName>
    </submittedName>
</protein>
<dbReference type="EMBL" id="REGN01003294">
    <property type="protein sequence ID" value="RNA23396.1"/>
    <property type="molecule type" value="Genomic_DNA"/>
</dbReference>
<dbReference type="Proteomes" id="UP000276133">
    <property type="component" value="Unassembled WGS sequence"/>
</dbReference>
<proteinExistence type="predicted"/>
<keyword evidence="1" id="KW-0812">Transmembrane</keyword>
<evidence type="ECO:0000256" key="1">
    <source>
        <dbReference type="SAM" id="Phobius"/>
    </source>
</evidence>
<organism evidence="2 3">
    <name type="scientific">Brachionus plicatilis</name>
    <name type="common">Marine rotifer</name>
    <name type="synonym">Brachionus muelleri</name>
    <dbReference type="NCBI Taxonomy" id="10195"/>
    <lineage>
        <taxon>Eukaryota</taxon>
        <taxon>Metazoa</taxon>
        <taxon>Spiralia</taxon>
        <taxon>Gnathifera</taxon>
        <taxon>Rotifera</taxon>
        <taxon>Eurotatoria</taxon>
        <taxon>Monogononta</taxon>
        <taxon>Pseudotrocha</taxon>
        <taxon>Ploima</taxon>
        <taxon>Brachionidae</taxon>
        <taxon>Brachionus</taxon>
    </lineage>
</organism>
<sequence length="76" mass="9171">MKFEMQFAEILHIIIIIDFDISLLIIIINYGKQALRYIKIINNIINQNLIKIILRNKYYFDYLTNSFESGFFLLHN</sequence>
<keyword evidence="1" id="KW-1133">Transmembrane helix</keyword>
<feature type="transmembrane region" description="Helical" evidence="1">
    <location>
        <begin position="12"/>
        <end position="31"/>
    </location>
</feature>
<dbReference type="AlphaFoldDB" id="A0A3M7RIH7"/>
<comment type="caution">
    <text evidence="2">The sequence shown here is derived from an EMBL/GenBank/DDBJ whole genome shotgun (WGS) entry which is preliminary data.</text>
</comment>
<evidence type="ECO:0000313" key="2">
    <source>
        <dbReference type="EMBL" id="RNA23396.1"/>
    </source>
</evidence>
<gene>
    <name evidence="2" type="ORF">BpHYR1_053293</name>
</gene>
<evidence type="ECO:0000313" key="3">
    <source>
        <dbReference type="Proteomes" id="UP000276133"/>
    </source>
</evidence>
<keyword evidence="1" id="KW-0472">Membrane</keyword>
<name>A0A3M7RIH7_BRAPC</name>
<keyword evidence="3" id="KW-1185">Reference proteome</keyword>